<proteinExistence type="predicted"/>
<accession>A0A7K1KWI7</accession>
<comment type="caution">
    <text evidence="3">The sequence shown here is derived from an EMBL/GenBank/DDBJ whole genome shotgun (WGS) entry which is preliminary data.</text>
</comment>
<dbReference type="AlphaFoldDB" id="A0A7K1KWI7"/>
<dbReference type="Pfam" id="PF12680">
    <property type="entry name" value="SnoaL_2"/>
    <property type="match status" value="1"/>
</dbReference>
<organism evidence="3 4">
    <name type="scientific">Actinomadura litoris</name>
    <dbReference type="NCBI Taxonomy" id="2678616"/>
    <lineage>
        <taxon>Bacteria</taxon>
        <taxon>Bacillati</taxon>
        <taxon>Actinomycetota</taxon>
        <taxon>Actinomycetes</taxon>
        <taxon>Streptosporangiales</taxon>
        <taxon>Thermomonosporaceae</taxon>
        <taxon>Actinomadura</taxon>
    </lineage>
</organism>
<evidence type="ECO:0000313" key="4">
    <source>
        <dbReference type="Proteomes" id="UP000432015"/>
    </source>
</evidence>
<evidence type="ECO:0000313" key="3">
    <source>
        <dbReference type="EMBL" id="MUN36509.1"/>
    </source>
</evidence>
<reference evidence="3 4" key="1">
    <citation type="submission" date="2019-11" db="EMBL/GenBank/DDBJ databases">
        <authorList>
            <person name="Cao P."/>
        </authorList>
    </citation>
    <scope>NUCLEOTIDE SEQUENCE [LARGE SCALE GENOMIC DNA]</scope>
    <source>
        <strain evidence="3 4">NEAU-AAG5</strain>
    </source>
</reference>
<dbReference type="RefSeq" id="WP_156215494.1">
    <property type="nucleotide sequence ID" value="NZ_WOFH01000002.1"/>
</dbReference>
<feature type="region of interest" description="Disordered" evidence="1">
    <location>
        <begin position="119"/>
        <end position="147"/>
    </location>
</feature>
<dbReference type="Proteomes" id="UP000432015">
    <property type="component" value="Unassembled WGS sequence"/>
</dbReference>
<feature type="domain" description="SnoaL-like" evidence="2">
    <location>
        <begin position="7"/>
        <end position="111"/>
    </location>
</feature>
<dbReference type="SUPFAM" id="SSF54427">
    <property type="entry name" value="NTF2-like"/>
    <property type="match status" value="1"/>
</dbReference>
<protein>
    <recommendedName>
        <fullName evidence="2">SnoaL-like domain-containing protein</fullName>
    </recommendedName>
</protein>
<dbReference type="EMBL" id="WOFH01000002">
    <property type="protein sequence ID" value="MUN36509.1"/>
    <property type="molecule type" value="Genomic_DNA"/>
</dbReference>
<sequence length="147" mass="15858">MDYDNFVTRYVAVWNEPDPAARRAMIRELWAGDCVQYTESAEYHGLEEMEERVTSAYDRLVRDGGHVFVSAGDATGHHDALRFTCHMLPAGGGDIAWRGAIFLTLGADGLIMTDHQFGDPPPPAAKAAVEALQGGGEGAGPRQAGVR</sequence>
<keyword evidence="4" id="KW-1185">Reference proteome</keyword>
<dbReference type="InterPro" id="IPR037401">
    <property type="entry name" value="SnoaL-like"/>
</dbReference>
<gene>
    <name evidence="3" type="ORF">GNZ18_07835</name>
</gene>
<dbReference type="InterPro" id="IPR032710">
    <property type="entry name" value="NTF2-like_dom_sf"/>
</dbReference>
<evidence type="ECO:0000256" key="1">
    <source>
        <dbReference type="SAM" id="MobiDB-lite"/>
    </source>
</evidence>
<name>A0A7K1KWI7_9ACTN</name>
<dbReference type="Gene3D" id="3.10.450.50">
    <property type="match status" value="1"/>
</dbReference>
<evidence type="ECO:0000259" key="2">
    <source>
        <dbReference type="Pfam" id="PF12680"/>
    </source>
</evidence>